<evidence type="ECO:0000313" key="1">
    <source>
        <dbReference type="EMBL" id="EDO14383.1"/>
    </source>
</evidence>
<evidence type="ECO:0000313" key="2">
    <source>
        <dbReference type="Proteomes" id="UP000000267"/>
    </source>
</evidence>
<name>A7TTM1_VANPO</name>
<sequence length="108" mass="12427">MLRKISPMGLILQGQYSKTVSAPLFAIQSSKSKPSSASRRKSKISTAAYCCPNYHCLRCPRTIKPYMERESYTQCYCRRCPSRLRGYKKSDIADMKNNIFETEASLWL</sequence>
<proteinExistence type="predicted"/>
<accession>A7TTM1</accession>
<organism evidence="2">
    <name type="scientific">Vanderwaltozyma polyspora (strain ATCC 22028 / DSM 70294 / BCRC 21397 / CBS 2163 / NBRC 10782 / NRRL Y-8283 / UCD 57-17)</name>
    <name type="common">Kluyveromyces polysporus</name>
    <dbReference type="NCBI Taxonomy" id="436907"/>
    <lineage>
        <taxon>Eukaryota</taxon>
        <taxon>Fungi</taxon>
        <taxon>Dikarya</taxon>
        <taxon>Ascomycota</taxon>
        <taxon>Saccharomycotina</taxon>
        <taxon>Saccharomycetes</taxon>
        <taxon>Saccharomycetales</taxon>
        <taxon>Saccharomycetaceae</taxon>
        <taxon>Vanderwaltozyma</taxon>
    </lineage>
</organism>
<dbReference type="Proteomes" id="UP000000267">
    <property type="component" value="Unassembled WGS sequence"/>
</dbReference>
<reference evidence="1 2" key="1">
    <citation type="journal article" date="2007" name="Proc. Natl. Acad. Sci. U.S.A.">
        <title>Independent sorting-out of thousands of duplicated gene pairs in two yeast species descended from a whole-genome duplication.</title>
        <authorList>
            <person name="Scannell D.R."/>
            <person name="Frank A.C."/>
            <person name="Conant G.C."/>
            <person name="Byrne K.P."/>
            <person name="Woolfit M."/>
            <person name="Wolfe K.H."/>
        </authorList>
    </citation>
    <scope>NUCLEOTIDE SEQUENCE [LARGE SCALE GENOMIC DNA]</scope>
    <source>
        <strain evidence="2">ATCC 22028 / DSM 70294 / BCRC 21397 / CBS 2163 / NBRC 10782 / NRRL Y-8283 / UCD 57-17</strain>
    </source>
</reference>
<dbReference type="HOGENOM" id="CLU_2198979_0_0_1"/>
<dbReference type="GeneID" id="5542369"/>
<dbReference type="EMBL" id="DS480589">
    <property type="protein sequence ID" value="EDO14383.1"/>
    <property type="molecule type" value="Genomic_DNA"/>
</dbReference>
<keyword evidence="2" id="KW-1185">Reference proteome</keyword>
<gene>
    <name evidence="1" type="ORF">Kpol_208p1</name>
</gene>
<dbReference type="KEGG" id="vpo:Kpol_208p1"/>
<dbReference type="RefSeq" id="XP_001642241.1">
    <property type="nucleotide sequence ID" value="XM_001642191.1"/>
</dbReference>
<dbReference type="AlphaFoldDB" id="A7TTM1"/>
<protein>
    <submittedName>
        <fullName evidence="1">Tkp3 protein</fullName>
    </submittedName>
</protein>
<dbReference type="InParanoid" id="A7TTM1"/>